<proteinExistence type="predicted"/>
<dbReference type="OMA" id="VHYLIGW"/>
<keyword evidence="1" id="KW-0175">Coiled coil</keyword>
<feature type="domain" description="Aminotransferase-like plant mobile" evidence="3">
    <location>
        <begin position="132"/>
        <end position="341"/>
    </location>
</feature>
<dbReference type="PANTHER" id="PTHR36607">
    <property type="entry name" value="1,2-DIHYDROXY-3-KETO-5-METHYLTHIOPENTENE DIOXYGENASE 4"/>
    <property type="match status" value="1"/>
</dbReference>
<evidence type="ECO:0000256" key="1">
    <source>
        <dbReference type="SAM" id="Coils"/>
    </source>
</evidence>
<protein>
    <recommendedName>
        <fullName evidence="3">Aminotransferase-like plant mobile domain-containing protein</fullName>
    </recommendedName>
</protein>
<dbReference type="EMBL" id="CM000764">
    <property type="protein sequence ID" value="KXG28373.1"/>
    <property type="molecule type" value="Genomic_DNA"/>
</dbReference>
<evidence type="ECO:0000259" key="3">
    <source>
        <dbReference type="Pfam" id="PF10536"/>
    </source>
</evidence>
<evidence type="ECO:0000313" key="4">
    <source>
        <dbReference type="EMBL" id="KXG28373.1"/>
    </source>
</evidence>
<dbReference type="InterPro" id="IPR019557">
    <property type="entry name" value="AminoTfrase-like_pln_mobile"/>
</dbReference>
<reference evidence="5" key="2">
    <citation type="journal article" date="2018" name="Plant J.">
        <title>The Sorghum bicolor reference genome: improved assembly, gene annotations, a transcriptome atlas, and signatures of genome organization.</title>
        <authorList>
            <person name="McCormick R.F."/>
            <person name="Truong S.K."/>
            <person name="Sreedasyam A."/>
            <person name="Jenkins J."/>
            <person name="Shu S."/>
            <person name="Sims D."/>
            <person name="Kennedy M."/>
            <person name="Amirebrahimi M."/>
            <person name="Weers B.D."/>
            <person name="McKinley B."/>
            <person name="Mattison A."/>
            <person name="Morishige D.T."/>
            <person name="Grimwood J."/>
            <person name="Schmutz J."/>
            <person name="Mullet J.E."/>
        </authorList>
    </citation>
    <scope>NUCLEOTIDE SEQUENCE [LARGE SCALE GENOMIC DNA]</scope>
    <source>
        <strain evidence="5">cv. BTx623</strain>
    </source>
</reference>
<dbReference type="PANTHER" id="PTHR36607:SF20">
    <property type="entry name" value="AMINOTRANSFERASE-LIKE PLANT MOBILE DOMAIN-CONTAINING PROTEIN"/>
    <property type="match status" value="1"/>
</dbReference>
<evidence type="ECO:0000313" key="5">
    <source>
        <dbReference type="Proteomes" id="UP000000768"/>
    </source>
</evidence>
<reference evidence="4 5" key="1">
    <citation type="journal article" date="2009" name="Nature">
        <title>The Sorghum bicolor genome and the diversification of grasses.</title>
        <authorList>
            <person name="Paterson A.H."/>
            <person name="Bowers J.E."/>
            <person name="Bruggmann R."/>
            <person name="Dubchak I."/>
            <person name="Grimwood J."/>
            <person name="Gundlach H."/>
            <person name="Haberer G."/>
            <person name="Hellsten U."/>
            <person name="Mitros T."/>
            <person name="Poliakov A."/>
            <person name="Schmutz J."/>
            <person name="Spannagl M."/>
            <person name="Tang H."/>
            <person name="Wang X."/>
            <person name="Wicker T."/>
            <person name="Bharti A.K."/>
            <person name="Chapman J."/>
            <person name="Feltus F.A."/>
            <person name="Gowik U."/>
            <person name="Grigoriev I.V."/>
            <person name="Lyons E."/>
            <person name="Maher C.A."/>
            <person name="Martis M."/>
            <person name="Narechania A."/>
            <person name="Otillar R.P."/>
            <person name="Penning B.W."/>
            <person name="Salamov A.A."/>
            <person name="Wang Y."/>
            <person name="Zhang L."/>
            <person name="Carpita N.C."/>
            <person name="Freeling M."/>
            <person name="Gingle A.R."/>
            <person name="Hash C.T."/>
            <person name="Keller B."/>
            <person name="Klein P."/>
            <person name="Kresovich S."/>
            <person name="McCann M.C."/>
            <person name="Ming R."/>
            <person name="Peterson D.G."/>
            <person name="Mehboob-ur-Rahman"/>
            <person name="Ware D."/>
            <person name="Westhoff P."/>
            <person name="Mayer K.F."/>
            <person name="Messing J."/>
            <person name="Rokhsar D.S."/>
        </authorList>
    </citation>
    <scope>NUCLEOTIDE SEQUENCE [LARGE SCALE GENOMIC DNA]</scope>
    <source>
        <strain evidence="5">cv. BTx623</strain>
    </source>
</reference>
<dbReference type="InParanoid" id="A0A1B6PRT9"/>
<organism evidence="4 5">
    <name type="scientific">Sorghum bicolor</name>
    <name type="common">Sorghum</name>
    <name type="synonym">Sorghum vulgare</name>
    <dbReference type="NCBI Taxonomy" id="4558"/>
    <lineage>
        <taxon>Eukaryota</taxon>
        <taxon>Viridiplantae</taxon>
        <taxon>Streptophyta</taxon>
        <taxon>Embryophyta</taxon>
        <taxon>Tracheophyta</taxon>
        <taxon>Spermatophyta</taxon>
        <taxon>Magnoliopsida</taxon>
        <taxon>Liliopsida</taxon>
        <taxon>Poales</taxon>
        <taxon>Poaceae</taxon>
        <taxon>PACMAD clade</taxon>
        <taxon>Panicoideae</taxon>
        <taxon>Andropogonodae</taxon>
        <taxon>Andropogoneae</taxon>
        <taxon>Sorghinae</taxon>
        <taxon>Sorghum</taxon>
    </lineage>
</organism>
<dbReference type="Pfam" id="PF10536">
    <property type="entry name" value="PMD"/>
    <property type="match status" value="1"/>
</dbReference>
<dbReference type="Proteomes" id="UP000000768">
    <property type="component" value="Chromosome 5"/>
</dbReference>
<feature type="coiled-coil region" evidence="1">
    <location>
        <begin position="843"/>
        <end position="873"/>
    </location>
</feature>
<sequence length="926" mass="104253">MDDDVGVSSRPHRIPLFEVAKLQSYEPLTNETACPALKEEQQVGGDFDISGPNRAWRSQPHFLARFLHMPTLAHRSDKASPLGNRVVSGDFKWAGFEIEPVPVPNGYHEWAAKVLTNHSSLLKGNEPGKDYIYGAIFCSLGKYSISPSVVRAALERWDYIVNTFVFPFGERTITLLDMQNMAGLPLEGEPYEEFIPPQAHMEPAMLLYPKTLLPLHKAWRKLEHGGKVTFQQWCDHFHYTPENFSGLDSNESSNIYTAAFLALWICCFAIVGGGPYIRPGVLVIASWITVGRRFALAQPSLCSLYYSLRLISTKLVNPTSLRRLWPVHYLIGWIGDHIPAVLDEKMKNVGIPICPYPSVRPTMLNTMSRMLILFNPREAHQLLCRDKNILWNPYKTRPISPWTSKIFDLSFHRGLLPWRIATHNLVTESKVGIAYAHWQHLLRPIHENSHLIPDASRVGRTTLTWVRWFTDFIKPFNSILRSLGRDYLYEPVHFGAIQCNYHAHPGLASRNLSSRDLAVVREVPDEHRPDYRRSITDKEAVNNNYWKRMEAAAGSSLQPILLDNLPAKENLIDNHVVISAENSKKRSLPVNTHTNDGEDPPAKRKLDFGDMDEDSSSTIAPIPNITIDDENLNQSPSGTRHLEDEDSDASMNFSIKKRGGNSQPLPFIENYGTTAGSSEDFSKSPYNMTHVVLPDIESTEISVFINDLGQRPDHPISSQARSEETLIMDTTEIEKMFLMTTYQVVQKALDGLDVTTLREPERCASLQITSASLPVNFASISKIKVTLDKLVTISQQLQLAHSEFEESSGQIVQAISGVKQELSARKDALQITAQEVVSVETKKSEVSAELAKLNIALKELEDKEKQLLKIQSDQDLKVKEQEQALCDATVKATTRVNDDLQAKITVPVKEAEKLFADLNQFLPNAN</sequence>
<keyword evidence="5" id="KW-1185">Reference proteome</keyword>
<dbReference type="Gramene" id="KXG28373">
    <property type="protein sequence ID" value="KXG28373"/>
    <property type="gene ID" value="SORBI_3005G115200"/>
</dbReference>
<accession>A0A1B6PRT9</accession>
<dbReference type="AlphaFoldDB" id="A0A1B6PRT9"/>
<gene>
    <name evidence="4" type="ORF">SORBI_3005G115200</name>
</gene>
<name>A0A1B6PRT9_SORBI</name>
<feature type="region of interest" description="Disordered" evidence="2">
    <location>
        <begin position="583"/>
        <end position="647"/>
    </location>
</feature>
<dbReference type="eggNOG" id="ENOG502SB7U">
    <property type="taxonomic scope" value="Eukaryota"/>
</dbReference>
<evidence type="ECO:0000256" key="2">
    <source>
        <dbReference type="SAM" id="MobiDB-lite"/>
    </source>
</evidence>